<keyword evidence="6" id="KW-0808">Transferase</keyword>
<evidence type="ECO:0000256" key="10">
    <source>
        <dbReference type="ARBA" id="ARBA00022840"/>
    </source>
</evidence>
<protein>
    <recommendedName>
        <fullName evidence="3">histidine kinase</fullName>
        <ecNumber evidence="3">2.7.13.3</ecNumber>
    </recommendedName>
</protein>
<keyword evidence="12" id="KW-0902">Two-component regulatory system</keyword>
<dbReference type="OrthoDB" id="2514702at2"/>
<dbReference type="Gene3D" id="3.30.565.10">
    <property type="entry name" value="Histidine kinase-like ATPase, C-terminal domain"/>
    <property type="match status" value="1"/>
</dbReference>
<evidence type="ECO:0000259" key="15">
    <source>
        <dbReference type="Pfam" id="PF06580"/>
    </source>
</evidence>
<comment type="subcellular location">
    <subcellularLocation>
        <location evidence="2">Cell membrane</location>
        <topology evidence="2">Multi-pass membrane protein</topology>
    </subcellularLocation>
</comment>
<dbReference type="Gene3D" id="1.10.1760.20">
    <property type="match status" value="1"/>
</dbReference>
<keyword evidence="5" id="KW-0597">Phosphoprotein</keyword>
<dbReference type="Gene3D" id="3.30.450.40">
    <property type="match status" value="1"/>
</dbReference>
<evidence type="ECO:0000256" key="4">
    <source>
        <dbReference type="ARBA" id="ARBA00022475"/>
    </source>
</evidence>
<evidence type="ECO:0000256" key="8">
    <source>
        <dbReference type="ARBA" id="ARBA00022741"/>
    </source>
</evidence>
<keyword evidence="11 14" id="KW-1133">Transmembrane helix</keyword>
<proteinExistence type="predicted"/>
<evidence type="ECO:0000256" key="6">
    <source>
        <dbReference type="ARBA" id="ARBA00022679"/>
    </source>
</evidence>
<dbReference type="Pfam" id="PF07694">
    <property type="entry name" value="5TM-5TMR_LYT"/>
    <property type="match status" value="1"/>
</dbReference>
<keyword evidence="4" id="KW-1003">Cell membrane</keyword>
<dbReference type="GO" id="GO:0005524">
    <property type="term" value="F:ATP binding"/>
    <property type="evidence" value="ECO:0007669"/>
    <property type="project" value="UniProtKB-KW"/>
</dbReference>
<keyword evidence="13 14" id="KW-0472">Membrane</keyword>
<dbReference type="AlphaFoldDB" id="A0A1H4CJ69"/>
<gene>
    <name evidence="18" type="ORF">SAMN05660420_02573</name>
</gene>
<keyword evidence="7 14" id="KW-0812">Transmembrane</keyword>
<dbReference type="InterPro" id="IPR010559">
    <property type="entry name" value="Sig_transdc_His_kin_internal"/>
</dbReference>
<dbReference type="SUPFAM" id="SSF55781">
    <property type="entry name" value="GAF domain-like"/>
    <property type="match status" value="1"/>
</dbReference>
<organism evidence="18 19">
    <name type="scientific">Desulfuromusa kysingii</name>
    <dbReference type="NCBI Taxonomy" id="37625"/>
    <lineage>
        <taxon>Bacteria</taxon>
        <taxon>Pseudomonadati</taxon>
        <taxon>Thermodesulfobacteriota</taxon>
        <taxon>Desulfuromonadia</taxon>
        <taxon>Desulfuromonadales</taxon>
        <taxon>Geopsychrobacteraceae</taxon>
        <taxon>Desulfuromusa</taxon>
    </lineage>
</organism>
<feature type="transmembrane region" description="Helical" evidence="14">
    <location>
        <begin position="102"/>
        <end position="125"/>
    </location>
</feature>
<dbReference type="InterPro" id="IPR036890">
    <property type="entry name" value="HATPase_C_sf"/>
</dbReference>
<dbReference type="GO" id="GO:0000155">
    <property type="term" value="F:phosphorelay sensor kinase activity"/>
    <property type="evidence" value="ECO:0007669"/>
    <property type="project" value="InterPro"/>
</dbReference>
<dbReference type="InterPro" id="IPR003018">
    <property type="entry name" value="GAF"/>
</dbReference>
<feature type="domain" description="Signal transduction histidine kinase internal region" evidence="15">
    <location>
        <begin position="366"/>
        <end position="444"/>
    </location>
</feature>
<feature type="transmembrane region" description="Helical" evidence="14">
    <location>
        <begin position="165"/>
        <end position="188"/>
    </location>
</feature>
<feature type="domain" description="GAF" evidence="17">
    <location>
        <begin position="227"/>
        <end position="347"/>
    </location>
</feature>
<dbReference type="Pfam" id="PF06580">
    <property type="entry name" value="His_kinase"/>
    <property type="match status" value="1"/>
</dbReference>
<dbReference type="EMBL" id="FNQN01000008">
    <property type="protein sequence ID" value="SEA60384.1"/>
    <property type="molecule type" value="Genomic_DNA"/>
</dbReference>
<feature type="domain" description="Signal transduction histidine kinase 5TM receptor LytS transmembrane region" evidence="16">
    <location>
        <begin position="33"/>
        <end position="193"/>
    </location>
</feature>
<keyword evidence="10" id="KW-0067">ATP-binding</keyword>
<evidence type="ECO:0000256" key="1">
    <source>
        <dbReference type="ARBA" id="ARBA00000085"/>
    </source>
</evidence>
<keyword evidence="9 18" id="KW-0418">Kinase</keyword>
<evidence type="ECO:0000256" key="7">
    <source>
        <dbReference type="ARBA" id="ARBA00022692"/>
    </source>
</evidence>
<comment type="catalytic activity">
    <reaction evidence="1">
        <text>ATP + protein L-histidine = ADP + protein N-phospho-L-histidine.</text>
        <dbReference type="EC" id="2.7.13.3"/>
    </reaction>
</comment>
<keyword evidence="19" id="KW-1185">Reference proteome</keyword>
<keyword evidence="8" id="KW-0547">Nucleotide-binding</keyword>
<sequence>MLLMFELLQQTAVLIVVAYLFSKSPAMDYLSGGKLQKRQLLFLYVVFSLFSILGTYEGLPIQGAIANTRAIGAVLAGLIGGPILGLSVGLTAGLHRFSLGGFTAFSCGISTTVEGLVGGLVYLYLNRRKQPEQVFHPLIAFATTLVAEMLQMTIILIMARPFTDAVALVKVIALPMICANSVGAALFMSMVRDQRRVRDKVGALFSSKAFTVADRTLGILSRGFSSETAREMAEIIREETAVGAVAITDRSEILAFSGIGADHHHAGNSVVSKWSKQALFENRVVFADGFNENFKCPLVDNCPIGSVLVVPLQVDQEVVGTISLYEPKTKLFLNINRSFGEGLATLYSHQLLRSRFEEQKSLLVQSELKLIQAQVNPHFLFNALNTIMAVVRKDAGQARELLLQLSTFFRTNLKRSQDIVTLEEELAHIGSYLEIEKARFGERLFVYQQIDPVLLNLQIPVFTLQPLIENAIKHGVAHLLDHGKVWVRAYCETGFVIIEVEDNAGNYRPPIEPQGLGMRLVDRRIKNIYGQEFGLTVACVPHEKTLVQIKFPLDKEILDDSGANH</sequence>
<evidence type="ECO:0000256" key="3">
    <source>
        <dbReference type="ARBA" id="ARBA00012438"/>
    </source>
</evidence>
<dbReference type="PANTHER" id="PTHR34220">
    <property type="entry name" value="SENSOR HISTIDINE KINASE YPDA"/>
    <property type="match status" value="1"/>
</dbReference>
<reference evidence="18 19" key="1">
    <citation type="submission" date="2016-10" db="EMBL/GenBank/DDBJ databases">
        <authorList>
            <person name="de Groot N.N."/>
        </authorList>
    </citation>
    <scope>NUCLEOTIDE SEQUENCE [LARGE SCALE GENOMIC DNA]</scope>
    <source>
        <strain evidence="18 19">DSM 7343</strain>
    </source>
</reference>
<evidence type="ECO:0000259" key="17">
    <source>
        <dbReference type="Pfam" id="PF13185"/>
    </source>
</evidence>
<evidence type="ECO:0000256" key="2">
    <source>
        <dbReference type="ARBA" id="ARBA00004651"/>
    </source>
</evidence>
<evidence type="ECO:0000313" key="19">
    <source>
        <dbReference type="Proteomes" id="UP000199409"/>
    </source>
</evidence>
<feature type="transmembrane region" description="Helical" evidence="14">
    <location>
        <begin position="71"/>
        <end position="90"/>
    </location>
</feature>
<dbReference type="RefSeq" id="WP_092349280.1">
    <property type="nucleotide sequence ID" value="NZ_FNQN01000008.1"/>
</dbReference>
<dbReference type="InterPro" id="IPR050640">
    <property type="entry name" value="Bact_2-comp_sensor_kinase"/>
</dbReference>
<dbReference type="GO" id="GO:0071555">
    <property type="term" value="P:cell wall organization"/>
    <property type="evidence" value="ECO:0007669"/>
    <property type="project" value="InterPro"/>
</dbReference>
<evidence type="ECO:0000256" key="5">
    <source>
        <dbReference type="ARBA" id="ARBA00022553"/>
    </source>
</evidence>
<dbReference type="GO" id="GO:0005886">
    <property type="term" value="C:plasma membrane"/>
    <property type="evidence" value="ECO:0007669"/>
    <property type="project" value="UniProtKB-SubCell"/>
</dbReference>
<evidence type="ECO:0000256" key="14">
    <source>
        <dbReference type="SAM" id="Phobius"/>
    </source>
</evidence>
<dbReference type="SUPFAM" id="SSF55874">
    <property type="entry name" value="ATPase domain of HSP90 chaperone/DNA topoisomerase II/histidine kinase"/>
    <property type="match status" value="1"/>
</dbReference>
<dbReference type="PANTHER" id="PTHR34220:SF10">
    <property type="entry name" value="SENSOR HISTIDINE KINASE BTSS"/>
    <property type="match status" value="1"/>
</dbReference>
<accession>A0A1H4CJ69</accession>
<feature type="transmembrane region" description="Helical" evidence="14">
    <location>
        <begin position="137"/>
        <end position="159"/>
    </location>
</feature>
<evidence type="ECO:0000256" key="9">
    <source>
        <dbReference type="ARBA" id="ARBA00022777"/>
    </source>
</evidence>
<dbReference type="STRING" id="37625.SAMN05660420_02573"/>
<evidence type="ECO:0000313" key="18">
    <source>
        <dbReference type="EMBL" id="SEA60384.1"/>
    </source>
</evidence>
<evidence type="ECO:0000256" key="11">
    <source>
        <dbReference type="ARBA" id="ARBA00022989"/>
    </source>
</evidence>
<dbReference type="Pfam" id="PF13185">
    <property type="entry name" value="GAF_2"/>
    <property type="match status" value="1"/>
</dbReference>
<name>A0A1H4CJ69_9BACT</name>
<evidence type="ECO:0000256" key="13">
    <source>
        <dbReference type="ARBA" id="ARBA00023136"/>
    </source>
</evidence>
<dbReference type="Proteomes" id="UP000199409">
    <property type="component" value="Unassembled WGS sequence"/>
</dbReference>
<evidence type="ECO:0000259" key="16">
    <source>
        <dbReference type="Pfam" id="PF07694"/>
    </source>
</evidence>
<dbReference type="EC" id="2.7.13.3" evidence="3"/>
<dbReference type="InterPro" id="IPR011620">
    <property type="entry name" value="Sig_transdc_His_kinase_LytS_TM"/>
</dbReference>
<feature type="transmembrane region" description="Helical" evidence="14">
    <location>
        <begin position="41"/>
        <end position="59"/>
    </location>
</feature>
<dbReference type="InterPro" id="IPR029016">
    <property type="entry name" value="GAF-like_dom_sf"/>
</dbReference>
<evidence type="ECO:0000256" key="12">
    <source>
        <dbReference type="ARBA" id="ARBA00023012"/>
    </source>
</evidence>